<organism evidence="1 2">
    <name type="scientific">Bifidobacterium breve DSM 20213 = JCM 1192</name>
    <dbReference type="NCBI Taxonomy" id="518634"/>
    <lineage>
        <taxon>Bacteria</taxon>
        <taxon>Bacillati</taxon>
        <taxon>Actinomycetota</taxon>
        <taxon>Actinomycetes</taxon>
        <taxon>Bifidobacteriales</taxon>
        <taxon>Bifidobacteriaceae</taxon>
        <taxon>Bifidobacterium</taxon>
    </lineage>
</organism>
<evidence type="ECO:0000313" key="1">
    <source>
        <dbReference type="EMBL" id="EFE88878.1"/>
    </source>
</evidence>
<reference evidence="1 2" key="1">
    <citation type="submission" date="2010-02" db="EMBL/GenBank/DDBJ databases">
        <authorList>
            <person name="Weinstock G."/>
            <person name="Sodergren E."/>
            <person name="Clifton S."/>
            <person name="Fulton L."/>
            <person name="Fulton B."/>
            <person name="Courtney L."/>
            <person name="Fronick C."/>
            <person name="Harrison M."/>
            <person name="Strong C."/>
            <person name="Farmer C."/>
            <person name="Delahaunty K."/>
            <person name="Markovic C."/>
            <person name="Hall O."/>
            <person name="Minx P."/>
            <person name="Tomlinson C."/>
            <person name="Mitreva M."/>
            <person name="Nelson J."/>
            <person name="Hou S."/>
            <person name="Wollam A."/>
            <person name="Pepin K.H."/>
            <person name="Johnson M."/>
            <person name="Bhonagiri V."/>
            <person name="Zhang X."/>
            <person name="Suruliraj S."/>
            <person name="Warren W."/>
            <person name="Chinwalla A."/>
            <person name="Mardis E.R."/>
            <person name="Wilson R.K."/>
        </authorList>
    </citation>
    <scope>NUCLEOTIDE SEQUENCE [LARGE SCALE GENOMIC DNA]</scope>
    <source>
        <strain evidence="1 2">DSM 20213</strain>
    </source>
</reference>
<protein>
    <submittedName>
        <fullName evidence="1">Uncharacterized protein</fullName>
    </submittedName>
</protein>
<proteinExistence type="predicted"/>
<dbReference type="EMBL" id="ACCG02000011">
    <property type="protein sequence ID" value="EFE88878.1"/>
    <property type="molecule type" value="Genomic_DNA"/>
</dbReference>
<accession>D4BQ82</accession>
<name>D4BQ82_BIFBR</name>
<evidence type="ECO:0000313" key="2">
    <source>
        <dbReference type="Proteomes" id="UP000003191"/>
    </source>
</evidence>
<gene>
    <name evidence="1" type="ORF">BIFBRE_04251</name>
</gene>
<keyword evidence="2" id="KW-1185">Reference proteome</keyword>
<dbReference type="Proteomes" id="UP000003191">
    <property type="component" value="Unassembled WGS sequence"/>
</dbReference>
<dbReference type="AlphaFoldDB" id="D4BQ82"/>
<sequence length="104" mass="11212">MPGKHVIEPGEYAGLNRSINRVFSLFDRRRRSAPGSFFTTSTTSRINAFPRLQFLDPAAQSLRVIIIGCGRPAAGVRGLIALRGVPVFGLQRGHAALAVRPVGT</sequence>
<comment type="caution">
    <text evidence="1">The sequence shown here is derived from an EMBL/GenBank/DDBJ whole genome shotgun (WGS) entry which is preliminary data.</text>
</comment>
<feature type="non-terminal residue" evidence="1">
    <location>
        <position position="104"/>
    </location>
</feature>
<dbReference type="HOGENOM" id="CLU_2255651_0_0_11"/>